<organism evidence="7 8">
    <name type="scientific">Saguinus oedipus</name>
    <name type="common">Cotton-top tamarin</name>
    <name type="synonym">Oedipomidas oedipus</name>
    <dbReference type="NCBI Taxonomy" id="9490"/>
    <lineage>
        <taxon>Eukaryota</taxon>
        <taxon>Metazoa</taxon>
        <taxon>Chordata</taxon>
        <taxon>Craniata</taxon>
        <taxon>Vertebrata</taxon>
        <taxon>Euteleostomi</taxon>
        <taxon>Mammalia</taxon>
        <taxon>Eutheria</taxon>
        <taxon>Euarchontoglires</taxon>
        <taxon>Primates</taxon>
        <taxon>Haplorrhini</taxon>
        <taxon>Platyrrhini</taxon>
        <taxon>Cebidae</taxon>
        <taxon>Callitrichinae</taxon>
        <taxon>Saguinus</taxon>
    </lineage>
</organism>
<dbReference type="PANTHER" id="PTHR13455:SF3">
    <property type="entry name" value="TRANSCRIPTIONAL REPRESSOR P66-ALPHA"/>
    <property type="match status" value="1"/>
</dbReference>
<gene>
    <name evidence="7" type="primary">GATAD2A_2</name>
    <name evidence="7" type="ORF">P7K49_014518</name>
</gene>
<comment type="subcellular location">
    <subcellularLocation>
        <location evidence="1">Nucleus</location>
    </subcellularLocation>
</comment>
<evidence type="ECO:0000256" key="1">
    <source>
        <dbReference type="ARBA" id="ARBA00004123"/>
    </source>
</evidence>
<evidence type="ECO:0000256" key="3">
    <source>
        <dbReference type="ARBA" id="ARBA00023054"/>
    </source>
</evidence>
<evidence type="ECO:0000256" key="6">
    <source>
        <dbReference type="SAM" id="MobiDB-lite"/>
    </source>
</evidence>
<feature type="region of interest" description="Disordered" evidence="6">
    <location>
        <begin position="1"/>
        <end position="34"/>
    </location>
</feature>
<evidence type="ECO:0000313" key="8">
    <source>
        <dbReference type="Proteomes" id="UP001266305"/>
    </source>
</evidence>
<accession>A0ABQ9VJ00</accession>
<sequence length="71" mass="7618">MAMGRGEGLVGDGPVDMRTSHSDMKSERRLPSPDVIVLSDNEQPSSPRVNGLTIVAFKDTSTEALMKSEKG</sequence>
<proteinExistence type="predicted"/>
<name>A0ABQ9VJ00_SAGOE</name>
<feature type="compositionally biased region" description="Gly residues" evidence="6">
    <location>
        <begin position="1"/>
        <end position="11"/>
    </location>
</feature>
<dbReference type="PANTHER" id="PTHR13455">
    <property type="entry name" value="TRANSCRIPTIONAL REPRESSOR P66-RELATED"/>
    <property type="match status" value="1"/>
</dbReference>
<evidence type="ECO:0000256" key="4">
    <source>
        <dbReference type="ARBA" id="ARBA00023163"/>
    </source>
</evidence>
<keyword evidence="3" id="KW-0175">Coiled coil</keyword>
<keyword evidence="4" id="KW-0804">Transcription</keyword>
<evidence type="ECO:0000256" key="2">
    <source>
        <dbReference type="ARBA" id="ARBA00023015"/>
    </source>
</evidence>
<comment type="caution">
    <text evidence="7">The sequence shown here is derived from an EMBL/GenBank/DDBJ whole genome shotgun (WGS) entry which is preliminary data.</text>
</comment>
<evidence type="ECO:0000313" key="7">
    <source>
        <dbReference type="EMBL" id="KAK2109353.1"/>
    </source>
</evidence>
<reference evidence="7 8" key="1">
    <citation type="submission" date="2023-05" db="EMBL/GenBank/DDBJ databases">
        <title>B98-5 Cell Line De Novo Hybrid Assembly: An Optical Mapping Approach.</title>
        <authorList>
            <person name="Kananen K."/>
            <person name="Auerbach J.A."/>
            <person name="Kautto E."/>
            <person name="Blachly J.S."/>
        </authorList>
    </citation>
    <scope>NUCLEOTIDE SEQUENCE [LARGE SCALE GENOMIC DNA]</scope>
    <source>
        <strain evidence="7">B95-8</strain>
        <tissue evidence="7">Cell line</tissue>
    </source>
</reference>
<keyword evidence="2" id="KW-0805">Transcription regulation</keyword>
<keyword evidence="8" id="KW-1185">Reference proteome</keyword>
<protein>
    <submittedName>
        <fullName evidence="7">Transcriptional repressor p66-alpha</fullName>
    </submittedName>
</protein>
<feature type="compositionally biased region" description="Basic and acidic residues" evidence="6">
    <location>
        <begin position="18"/>
        <end position="31"/>
    </location>
</feature>
<dbReference type="Proteomes" id="UP001266305">
    <property type="component" value="Unassembled WGS sequence"/>
</dbReference>
<keyword evidence="5" id="KW-0539">Nucleus</keyword>
<dbReference type="EMBL" id="JASSZA010000006">
    <property type="protein sequence ID" value="KAK2109353.1"/>
    <property type="molecule type" value="Genomic_DNA"/>
</dbReference>
<evidence type="ECO:0000256" key="5">
    <source>
        <dbReference type="ARBA" id="ARBA00023242"/>
    </source>
</evidence>
<dbReference type="InterPro" id="IPR040386">
    <property type="entry name" value="P66"/>
</dbReference>